<protein>
    <recommendedName>
        <fullName evidence="1">PPM-type phosphatase domain-containing protein</fullName>
    </recommendedName>
</protein>
<dbReference type="GO" id="GO:0004722">
    <property type="term" value="F:protein serine/threonine phosphatase activity"/>
    <property type="evidence" value="ECO:0007669"/>
    <property type="project" value="InterPro"/>
</dbReference>
<dbReference type="InterPro" id="IPR015655">
    <property type="entry name" value="PP2C"/>
</dbReference>
<dbReference type="SMART" id="SM00331">
    <property type="entry name" value="PP2C_SIG"/>
    <property type="match status" value="1"/>
</dbReference>
<organism evidence="2">
    <name type="scientific">marine sediment metagenome</name>
    <dbReference type="NCBI Taxonomy" id="412755"/>
    <lineage>
        <taxon>unclassified sequences</taxon>
        <taxon>metagenomes</taxon>
        <taxon>ecological metagenomes</taxon>
    </lineage>
</organism>
<proteinExistence type="predicted"/>
<evidence type="ECO:0000313" key="2">
    <source>
        <dbReference type="EMBL" id="GAF92859.1"/>
    </source>
</evidence>
<evidence type="ECO:0000259" key="1">
    <source>
        <dbReference type="PROSITE" id="PS51746"/>
    </source>
</evidence>
<gene>
    <name evidence="2" type="ORF">S01H1_21188</name>
</gene>
<dbReference type="Gene3D" id="3.60.40.10">
    <property type="entry name" value="PPM-type phosphatase domain"/>
    <property type="match status" value="1"/>
</dbReference>
<accession>X0THZ6</accession>
<dbReference type="InterPro" id="IPR001932">
    <property type="entry name" value="PPM-type_phosphatase-like_dom"/>
</dbReference>
<dbReference type="EMBL" id="BARS01011706">
    <property type="protein sequence ID" value="GAF92859.1"/>
    <property type="molecule type" value="Genomic_DNA"/>
</dbReference>
<feature type="non-terminal residue" evidence="2">
    <location>
        <position position="1"/>
    </location>
</feature>
<feature type="domain" description="PPM-type phosphatase" evidence="1">
    <location>
        <begin position="5"/>
        <end position="248"/>
    </location>
</feature>
<dbReference type="SMART" id="SM00332">
    <property type="entry name" value="PP2Cc"/>
    <property type="match status" value="1"/>
</dbReference>
<dbReference type="PROSITE" id="PS51746">
    <property type="entry name" value="PPM_2"/>
    <property type="match status" value="1"/>
</dbReference>
<reference evidence="2" key="1">
    <citation type="journal article" date="2014" name="Front. Microbiol.">
        <title>High frequency of phylogenetically diverse reductive dehalogenase-homologous genes in deep subseafloor sedimentary metagenomes.</title>
        <authorList>
            <person name="Kawai M."/>
            <person name="Futagami T."/>
            <person name="Toyoda A."/>
            <person name="Takaki Y."/>
            <person name="Nishi S."/>
            <person name="Hori S."/>
            <person name="Arai W."/>
            <person name="Tsubouchi T."/>
            <person name="Morono Y."/>
            <person name="Uchiyama I."/>
            <person name="Ito T."/>
            <person name="Fujiyama A."/>
            <person name="Inagaki F."/>
            <person name="Takami H."/>
        </authorList>
    </citation>
    <scope>NUCLEOTIDE SEQUENCE</scope>
    <source>
        <strain evidence="2">Expedition CK06-06</strain>
    </source>
</reference>
<dbReference type="AlphaFoldDB" id="X0THZ6"/>
<dbReference type="Pfam" id="PF13672">
    <property type="entry name" value="PP2C_2"/>
    <property type="match status" value="1"/>
</dbReference>
<sequence>LQLRSYGGTDVGRRREHNEDAFLCDDELGLWVVADGMGGHAAGEVASHEAIDTIFGMITQGKRTLDLDGVFSEEKARAARRLLEGGVQAATYMVFALGELEPGKAGMGTTISAMMSVGTHGVTAQVGDSRIYRVRSTDVTQLTEDHTMVAWQLKQGLITQEEARFSKQRNVITRAVGNREYVQVDTAIVELELGDIYLLCSDGLHGYLKTEEIPEVAAAGGHESVARFIDLANDRGGKDNITAVLLEVC</sequence>
<dbReference type="PANTHER" id="PTHR47992">
    <property type="entry name" value="PROTEIN PHOSPHATASE"/>
    <property type="match status" value="1"/>
</dbReference>
<dbReference type="InterPro" id="IPR036457">
    <property type="entry name" value="PPM-type-like_dom_sf"/>
</dbReference>
<dbReference type="SUPFAM" id="SSF81606">
    <property type="entry name" value="PP2C-like"/>
    <property type="match status" value="1"/>
</dbReference>
<comment type="caution">
    <text evidence="2">The sequence shown here is derived from an EMBL/GenBank/DDBJ whole genome shotgun (WGS) entry which is preliminary data.</text>
</comment>
<dbReference type="CDD" id="cd00143">
    <property type="entry name" value="PP2Cc"/>
    <property type="match status" value="1"/>
</dbReference>
<name>X0THZ6_9ZZZZ</name>